<dbReference type="GO" id="GO:0006493">
    <property type="term" value="P:protein O-linked glycosylation"/>
    <property type="evidence" value="ECO:0007669"/>
    <property type="project" value="TreeGrafter"/>
</dbReference>
<dbReference type="PANTHER" id="PTHR11214:SF235">
    <property type="entry name" value="HEXOSYLTRANSFERASE"/>
    <property type="match status" value="1"/>
</dbReference>
<comment type="subcellular location">
    <subcellularLocation>
        <location evidence="1 10">Golgi apparatus membrane</location>
        <topology evidence="1 10">Single-pass type II membrane protein</topology>
    </subcellularLocation>
</comment>
<dbReference type="FunFam" id="3.90.550.50:FF:000028">
    <property type="entry name" value="Hexosyltransferase"/>
    <property type="match status" value="1"/>
</dbReference>
<proteinExistence type="inferred from homology"/>
<dbReference type="Proteomes" id="UP000008820">
    <property type="component" value="Chromosome 3"/>
</dbReference>
<dbReference type="Gene3D" id="3.90.550.50">
    <property type="match status" value="1"/>
</dbReference>
<dbReference type="AlphaFoldDB" id="A0A6I8T8T7"/>
<evidence type="ECO:0000256" key="6">
    <source>
        <dbReference type="ARBA" id="ARBA00022968"/>
    </source>
</evidence>
<reference evidence="11" key="2">
    <citation type="submission" date="2020-05" db="UniProtKB">
        <authorList>
            <consortium name="EnsemblMetazoa"/>
        </authorList>
    </citation>
    <scope>IDENTIFICATION</scope>
    <source>
        <strain evidence="11">LVP_AGWG</strain>
    </source>
</reference>
<dbReference type="EC" id="2.4.1.-" evidence="10"/>
<dbReference type="InParanoid" id="A0A6I8T8T7"/>
<keyword evidence="8 10" id="KW-0333">Golgi apparatus</keyword>
<reference evidence="11 12" key="1">
    <citation type="submission" date="2017-06" db="EMBL/GenBank/DDBJ databases">
        <title>Aedes aegypti genome working group (AGWG) sequencing and assembly.</title>
        <authorList>
            <consortium name="Aedes aegypti Genome Working Group (AGWG)"/>
            <person name="Matthews B.J."/>
        </authorList>
    </citation>
    <scope>NUCLEOTIDE SEQUENCE [LARGE SCALE GENOMIC DNA]</scope>
    <source>
        <strain evidence="11 12">LVP_AGWG</strain>
    </source>
</reference>
<evidence type="ECO:0000256" key="1">
    <source>
        <dbReference type="ARBA" id="ARBA00004323"/>
    </source>
</evidence>
<dbReference type="EnsemblMetazoa" id="AAEL006234-RB">
    <property type="protein sequence ID" value="AAEL006234-PB"/>
    <property type="gene ID" value="AAEL006234"/>
</dbReference>
<evidence type="ECO:0000313" key="11">
    <source>
        <dbReference type="EnsemblMetazoa" id="AAEL006234-PB"/>
    </source>
</evidence>
<evidence type="ECO:0000256" key="10">
    <source>
        <dbReference type="RuleBase" id="RU363063"/>
    </source>
</evidence>
<evidence type="ECO:0000256" key="9">
    <source>
        <dbReference type="ARBA" id="ARBA00023136"/>
    </source>
</evidence>
<keyword evidence="6" id="KW-0735">Signal-anchor</keyword>
<keyword evidence="9" id="KW-0472">Membrane</keyword>
<keyword evidence="12" id="KW-1185">Reference proteome</keyword>
<dbReference type="FunCoup" id="A0A6I8T8T7">
    <property type="interactions" value="59"/>
</dbReference>
<dbReference type="OrthoDB" id="2139606at2759"/>
<name>A0A6I8T8T7_AEDAE</name>
<keyword evidence="4" id="KW-0808">Transferase</keyword>
<evidence type="ECO:0000256" key="7">
    <source>
        <dbReference type="ARBA" id="ARBA00022989"/>
    </source>
</evidence>
<evidence type="ECO:0000256" key="4">
    <source>
        <dbReference type="ARBA" id="ARBA00022679"/>
    </source>
</evidence>
<dbReference type="GO" id="GO:0016758">
    <property type="term" value="F:hexosyltransferase activity"/>
    <property type="evidence" value="ECO:0007669"/>
    <property type="project" value="InterPro"/>
</dbReference>
<evidence type="ECO:0000256" key="5">
    <source>
        <dbReference type="ARBA" id="ARBA00022692"/>
    </source>
</evidence>
<sequence length="408" mass="46922">MRKFHRFLVFSIALLILYLVYRYSFPVDSEGHYLFLKPLESSGGDSGFLTLLKSDEMEDGGREPDPKRLVNLTDFHFRIGNDICKENGSYSELLGVIMVTSYVGNDALRAAHRQAISQQKLISMGLLRIFSLGEIPDRERFITQKALQSEQDLFGDLIQGSFQEAYRNLTYKHVMSLKWATEHCRRAKFVVKMDDDIVFDPFFVQNHLSDVGQGKDQGSLLAGFVFNNKKVIRLKANKWFVTREEFPRDVYPPYLSGWLYIANQRAARELVLQSETVPFFWIDDTYVTGILAGKAGIVLQSLNKWFSANSEFLDCCIRDMKRYSYQCDYYVGPNGGNSRLVMDFVQELERCYDNACYQRPSEKPLTKTCVAEYKNTVQQQQQHGTALIVTKASNWCAINSTLKHSPEH</sequence>
<evidence type="ECO:0000256" key="8">
    <source>
        <dbReference type="ARBA" id="ARBA00023034"/>
    </source>
</evidence>
<dbReference type="Pfam" id="PF01762">
    <property type="entry name" value="Galactosyl_T"/>
    <property type="match status" value="1"/>
</dbReference>
<keyword evidence="7" id="KW-1133">Transmembrane helix</keyword>
<keyword evidence="5" id="KW-0812">Transmembrane</keyword>
<keyword evidence="3 10" id="KW-0328">Glycosyltransferase</keyword>
<dbReference type="GO" id="GO:0000139">
    <property type="term" value="C:Golgi membrane"/>
    <property type="evidence" value="ECO:0007669"/>
    <property type="project" value="UniProtKB-SubCell"/>
</dbReference>
<dbReference type="InterPro" id="IPR002659">
    <property type="entry name" value="Glyco_trans_31"/>
</dbReference>
<organism evidence="11 12">
    <name type="scientific">Aedes aegypti</name>
    <name type="common">Yellowfever mosquito</name>
    <name type="synonym">Culex aegypti</name>
    <dbReference type="NCBI Taxonomy" id="7159"/>
    <lineage>
        <taxon>Eukaryota</taxon>
        <taxon>Metazoa</taxon>
        <taxon>Ecdysozoa</taxon>
        <taxon>Arthropoda</taxon>
        <taxon>Hexapoda</taxon>
        <taxon>Insecta</taxon>
        <taxon>Pterygota</taxon>
        <taxon>Neoptera</taxon>
        <taxon>Endopterygota</taxon>
        <taxon>Diptera</taxon>
        <taxon>Nematocera</taxon>
        <taxon>Culicoidea</taxon>
        <taxon>Culicidae</taxon>
        <taxon>Culicinae</taxon>
        <taxon>Aedini</taxon>
        <taxon>Aedes</taxon>
        <taxon>Stegomyia</taxon>
    </lineage>
</organism>
<dbReference type="PANTHER" id="PTHR11214">
    <property type="entry name" value="BETA-1,3-N-ACETYLGLUCOSAMINYLTRANSFERASE"/>
    <property type="match status" value="1"/>
</dbReference>
<accession>A0A6I8T8T7</accession>
<evidence type="ECO:0000256" key="2">
    <source>
        <dbReference type="ARBA" id="ARBA00008661"/>
    </source>
</evidence>
<evidence type="ECO:0000313" key="12">
    <source>
        <dbReference type="Proteomes" id="UP000008820"/>
    </source>
</evidence>
<protein>
    <recommendedName>
        <fullName evidence="10">Hexosyltransferase</fullName>
        <ecNumber evidence="10">2.4.1.-</ecNumber>
    </recommendedName>
</protein>
<gene>
    <name evidence="11" type="primary">5567645</name>
</gene>
<comment type="similarity">
    <text evidence="2 10">Belongs to the glycosyltransferase 31 family.</text>
</comment>
<evidence type="ECO:0000256" key="3">
    <source>
        <dbReference type="ARBA" id="ARBA00022676"/>
    </source>
</evidence>